<dbReference type="EMBL" id="WNWQ01000223">
    <property type="protein sequence ID" value="KAE9973793.1"/>
    <property type="molecule type" value="Genomic_DNA"/>
</dbReference>
<evidence type="ECO:0000313" key="4">
    <source>
        <dbReference type="EMBL" id="KAE9969516.1"/>
    </source>
</evidence>
<feature type="region of interest" description="Disordered" evidence="2">
    <location>
        <begin position="1"/>
        <end position="42"/>
    </location>
</feature>
<dbReference type="Proteomes" id="UP000433883">
    <property type="component" value="Unassembled WGS sequence"/>
</dbReference>
<comment type="caution">
    <text evidence="5">The sequence shown here is derived from an EMBL/GenBank/DDBJ whole genome shotgun (WGS) entry which is preliminary data.</text>
</comment>
<feature type="compositionally biased region" description="Polar residues" evidence="2">
    <location>
        <begin position="174"/>
        <end position="186"/>
    </location>
</feature>
<dbReference type="Proteomes" id="UP000490939">
    <property type="component" value="Unassembled WGS sequence"/>
</dbReference>
<evidence type="ECO:0000313" key="7">
    <source>
        <dbReference type="Proteomes" id="UP000447873"/>
    </source>
</evidence>
<sequence>MERNLRSPTKTPRDKYTPSPRPFIHLKRRFNSPHSSPFTPPSSPKYRISWFHGRIASRNGDEITKAAAAHMSRRQLVDADWEKQRRELLEVAAEANACLEEKRIEISHDVHSPYDPNSEASKPIPTWILFPKTPKIRRHAHSPLHQTAKSSASQIRKNLTRSPSRRRRKAPVSEETQTPNNTTPIRSINWKITPIDFTAGNKLDDLERELRTNQATVRELSERLEDALSRNRELESAVRPPTNEDHITINSDRIPNSFFKDSLIWSWKLIPQTSRCYIIFHVLCFCATKLRPD</sequence>
<dbReference type="Proteomes" id="UP000447873">
    <property type="component" value="Unassembled WGS sequence"/>
</dbReference>
<evidence type="ECO:0000313" key="3">
    <source>
        <dbReference type="EMBL" id="KAE9963194.1"/>
    </source>
</evidence>
<feature type="compositionally biased region" description="Basic and acidic residues" evidence="2">
    <location>
        <begin position="1"/>
        <end position="16"/>
    </location>
</feature>
<dbReference type="AlphaFoldDB" id="A0A8H3YVV0"/>
<feature type="region of interest" description="Disordered" evidence="2">
    <location>
        <begin position="140"/>
        <end position="186"/>
    </location>
</feature>
<gene>
    <name evidence="5" type="ORF">BLS_003435</name>
    <name evidence="4" type="ORF">EG327_010624</name>
    <name evidence="3" type="ORF">EG328_011593</name>
</gene>
<accession>A0A8H3YVV0</accession>
<organism evidence="5 6">
    <name type="scientific">Venturia inaequalis</name>
    <name type="common">Apple scab fungus</name>
    <dbReference type="NCBI Taxonomy" id="5025"/>
    <lineage>
        <taxon>Eukaryota</taxon>
        <taxon>Fungi</taxon>
        <taxon>Dikarya</taxon>
        <taxon>Ascomycota</taxon>
        <taxon>Pezizomycotina</taxon>
        <taxon>Dothideomycetes</taxon>
        <taxon>Pleosporomycetidae</taxon>
        <taxon>Venturiales</taxon>
        <taxon>Venturiaceae</taxon>
        <taxon>Venturia</taxon>
    </lineage>
</organism>
<evidence type="ECO:0000256" key="1">
    <source>
        <dbReference type="SAM" id="Coils"/>
    </source>
</evidence>
<protein>
    <submittedName>
        <fullName evidence="5">Uncharacterized protein</fullName>
    </submittedName>
</protein>
<keyword evidence="8" id="KW-1185">Reference proteome</keyword>
<feature type="compositionally biased region" description="Polar residues" evidence="2">
    <location>
        <begin position="144"/>
        <end position="162"/>
    </location>
</feature>
<name>A0A8H3YVV0_VENIN</name>
<feature type="coiled-coil region" evidence="1">
    <location>
        <begin position="203"/>
        <end position="237"/>
    </location>
</feature>
<dbReference type="EMBL" id="WNWR01000770">
    <property type="protein sequence ID" value="KAE9969516.1"/>
    <property type="molecule type" value="Genomic_DNA"/>
</dbReference>
<keyword evidence="1" id="KW-0175">Coiled coil</keyword>
<evidence type="ECO:0000313" key="6">
    <source>
        <dbReference type="Proteomes" id="UP000433883"/>
    </source>
</evidence>
<evidence type="ECO:0000313" key="8">
    <source>
        <dbReference type="Proteomes" id="UP000490939"/>
    </source>
</evidence>
<dbReference type="EMBL" id="WNWS01000889">
    <property type="protein sequence ID" value="KAE9963194.1"/>
    <property type="molecule type" value="Genomic_DNA"/>
</dbReference>
<evidence type="ECO:0000313" key="5">
    <source>
        <dbReference type="EMBL" id="KAE9973793.1"/>
    </source>
</evidence>
<proteinExistence type="predicted"/>
<reference evidence="5 6" key="1">
    <citation type="submission" date="2019-11" db="EMBL/GenBank/DDBJ databases">
        <title>Venturia inaequalis Genome Resource.</title>
        <authorList>
            <person name="Lichtner F.J."/>
        </authorList>
    </citation>
    <scope>NUCLEOTIDE SEQUENCE [LARGE SCALE GENOMIC DNA]</scope>
    <source>
        <strain evidence="3 7">120213</strain>
        <strain evidence="5">Bline_iso_100314</strain>
        <strain evidence="4 8">DMI_063113</strain>
    </source>
</reference>
<evidence type="ECO:0000256" key="2">
    <source>
        <dbReference type="SAM" id="MobiDB-lite"/>
    </source>
</evidence>